<dbReference type="RefSeq" id="WP_407986372.1">
    <property type="nucleotide sequence ID" value="NZ_AP035881.2"/>
</dbReference>
<keyword evidence="1" id="KW-0732">Signal</keyword>
<protein>
    <submittedName>
        <fullName evidence="2">Uncharacterized protein</fullName>
    </submittedName>
</protein>
<dbReference type="InterPro" id="IPR006311">
    <property type="entry name" value="TAT_signal"/>
</dbReference>
<sequence length="124" mass="13038">MHRRSLFKGMAATATGGALASLALPAASASASTIGSYDVAVCEQAKSQILIHPAAGPWTAANCRWSWTAPTDTVRGFNTWQNLSDVKFRDTTAHGWVALTTASYGRVGIVDIGDTDALLWSATP</sequence>
<dbReference type="AlphaFoldDB" id="A0AB33JR70"/>
<reference evidence="2" key="1">
    <citation type="submission" date="2024-07" db="EMBL/GenBank/DDBJ databases">
        <title>Complete genome sequences of cellulolytic bacteria, Kitasatospora sp. CMC57 and Streptomyces sp. CMC78, isolated from Japanese agricultural soil.</title>
        <authorList>
            <person name="Hashimoto T."/>
            <person name="Ito M."/>
            <person name="Iwamoto M."/>
            <person name="Fukahori D."/>
            <person name="Shoda T."/>
            <person name="Sakoda M."/>
            <person name="Morohoshi T."/>
            <person name="Mitsuboshi M."/>
            <person name="Nishizawa T."/>
        </authorList>
    </citation>
    <scope>NUCLEOTIDE SEQUENCE</scope>
    <source>
        <strain evidence="2">CMC57</strain>
    </source>
</reference>
<dbReference type="EMBL" id="AP035881">
    <property type="protein sequence ID" value="BFP43784.1"/>
    <property type="molecule type" value="Genomic_DNA"/>
</dbReference>
<dbReference type="PROSITE" id="PS51318">
    <property type="entry name" value="TAT"/>
    <property type="match status" value="1"/>
</dbReference>
<accession>A0AB33JR70</accession>
<feature type="chain" id="PRO_5044240471" evidence="1">
    <location>
        <begin position="21"/>
        <end position="124"/>
    </location>
</feature>
<evidence type="ECO:0000313" key="2">
    <source>
        <dbReference type="EMBL" id="BFP43784.1"/>
    </source>
</evidence>
<evidence type="ECO:0000256" key="1">
    <source>
        <dbReference type="SAM" id="SignalP"/>
    </source>
</evidence>
<organism evidence="2">
    <name type="scientific">Kitasatospora sp. CMC57</name>
    <dbReference type="NCBI Taxonomy" id="3231513"/>
    <lineage>
        <taxon>Bacteria</taxon>
        <taxon>Bacillati</taxon>
        <taxon>Actinomycetota</taxon>
        <taxon>Actinomycetes</taxon>
        <taxon>Kitasatosporales</taxon>
        <taxon>Streptomycetaceae</taxon>
        <taxon>Kitasatospora</taxon>
    </lineage>
</organism>
<feature type="signal peptide" evidence="1">
    <location>
        <begin position="1"/>
        <end position="20"/>
    </location>
</feature>
<proteinExistence type="predicted"/>
<name>A0AB33JR70_9ACTN</name>
<gene>
    <name evidence="2" type="ORF">KCMC57_01520</name>
</gene>